<dbReference type="Pfam" id="PF00240">
    <property type="entry name" value="ubiquitin"/>
    <property type="match status" value="1"/>
</dbReference>
<dbReference type="EMBL" id="SSTE01023130">
    <property type="protein sequence ID" value="KAA0025478.1"/>
    <property type="molecule type" value="Genomic_DNA"/>
</dbReference>
<dbReference type="SMART" id="SM00213">
    <property type="entry name" value="UBQ"/>
    <property type="match status" value="1"/>
</dbReference>
<protein>
    <submittedName>
        <fullName evidence="4">Polyubiquitin-like</fullName>
    </submittedName>
</protein>
<dbReference type="OrthoDB" id="1043111at2759"/>
<sequence>MESNDDISISNSMNSIETVIKAVEALPDMDEDLILDAFDFLMDNENKAKVFISMDAKLRRKWLIKKLRPQPEMQIFVKTLEGRKMSLDVLTTDTINDVKAKIEAKEGYPQQQQRLVFNGWKLDDDRTLGSCGLWSGSSLHLILCVCD</sequence>
<gene>
    <name evidence="4" type="ORF">E5676_scaffold1112G00560</name>
    <name evidence="3" type="ORF">E6C27_scaffold417G00800</name>
</gene>
<organism evidence="4 6">
    <name type="scientific">Cucumis melo var. makuwa</name>
    <name type="common">Oriental melon</name>
    <dbReference type="NCBI Taxonomy" id="1194695"/>
    <lineage>
        <taxon>Eukaryota</taxon>
        <taxon>Viridiplantae</taxon>
        <taxon>Streptophyta</taxon>
        <taxon>Embryophyta</taxon>
        <taxon>Tracheophyta</taxon>
        <taxon>Spermatophyta</taxon>
        <taxon>Magnoliopsida</taxon>
        <taxon>eudicotyledons</taxon>
        <taxon>Gunneridae</taxon>
        <taxon>Pentapetalae</taxon>
        <taxon>rosids</taxon>
        <taxon>fabids</taxon>
        <taxon>Cucurbitales</taxon>
        <taxon>Cucurbitaceae</taxon>
        <taxon>Benincaseae</taxon>
        <taxon>Cucumis</taxon>
    </lineage>
</organism>
<dbReference type="InterPro" id="IPR029071">
    <property type="entry name" value="Ubiquitin-like_domsf"/>
</dbReference>
<keyword evidence="1" id="KW-1017">Isopeptide bond</keyword>
<feature type="domain" description="Ubiquitin-like" evidence="2">
    <location>
        <begin position="73"/>
        <end position="143"/>
    </location>
</feature>
<evidence type="ECO:0000256" key="1">
    <source>
        <dbReference type="ARBA" id="ARBA00022499"/>
    </source>
</evidence>
<dbReference type="PRINTS" id="PR00348">
    <property type="entry name" value="UBIQUITIN"/>
</dbReference>
<evidence type="ECO:0000313" key="5">
    <source>
        <dbReference type="Proteomes" id="UP000321393"/>
    </source>
</evidence>
<dbReference type="STRING" id="1194695.A0A5D3BMH5"/>
<dbReference type="Gene3D" id="3.10.20.90">
    <property type="entry name" value="Phosphatidylinositol 3-kinase Catalytic Subunit, Chain A, domain 1"/>
    <property type="match status" value="1"/>
</dbReference>
<evidence type="ECO:0000313" key="4">
    <source>
        <dbReference type="EMBL" id="TYK00387.1"/>
    </source>
</evidence>
<dbReference type="InterPro" id="IPR050158">
    <property type="entry name" value="Ubiquitin_ubiquitin-like"/>
</dbReference>
<dbReference type="GO" id="GO:0003729">
    <property type="term" value="F:mRNA binding"/>
    <property type="evidence" value="ECO:0007669"/>
    <property type="project" value="UniProtKB-ARBA"/>
</dbReference>
<evidence type="ECO:0000313" key="6">
    <source>
        <dbReference type="Proteomes" id="UP000321947"/>
    </source>
</evidence>
<dbReference type="InterPro" id="IPR019956">
    <property type="entry name" value="Ubiquitin_dom"/>
</dbReference>
<dbReference type="PROSITE" id="PS50053">
    <property type="entry name" value="UBIQUITIN_2"/>
    <property type="match status" value="1"/>
</dbReference>
<dbReference type="EMBL" id="SSTD01016830">
    <property type="protein sequence ID" value="TYK00387.1"/>
    <property type="molecule type" value="Genomic_DNA"/>
</dbReference>
<dbReference type="PANTHER" id="PTHR10666">
    <property type="entry name" value="UBIQUITIN"/>
    <property type="match status" value="1"/>
</dbReference>
<dbReference type="SUPFAM" id="SSF54236">
    <property type="entry name" value="Ubiquitin-like"/>
    <property type="match status" value="1"/>
</dbReference>
<evidence type="ECO:0000313" key="3">
    <source>
        <dbReference type="EMBL" id="KAA0025478.1"/>
    </source>
</evidence>
<dbReference type="Proteomes" id="UP000321947">
    <property type="component" value="Unassembled WGS sequence"/>
</dbReference>
<comment type="caution">
    <text evidence="4">The sequence shown here is derived from an EMBL/GenBank/DDBJ whole genome shotgun (WGS) entry which is preliminary data.</text>
</comment>
<name>A0A5D3BMH5_CUCMM</name>
<dbReference type="InterPro" id="IPR000626">
    <property type="entry name" value="Ubiquitin-like_dom"/>
</dbReference>
<proteinExistence type="predicted"/>
<reference evidence="5 6" key="1">
    <citation type="submission" date="2019-08" db="EMBL/GenBank/DDBJ databases">
        <title>Draft genome sequences of two oriental melons (Cucumis melo L. var makuwa).</title>
        <authorList>
            <person name="Kwon S.-Y."/>
        </authorList>
    </citation>
    <scope>NUCLEOTIDE SEQUENCE [LARGE SCALE GENOMIC DNA]</scope>
    <source>
        <strain evidence="6">cv. Chang Bougi</strain>
        <strain evidence="5">cv. SW 3</strain>
        <tissue evidence="4">Leaf</tissue>
    </source>
</reference>
<evidence type="ECO:0000259" key="2">
    <source>
        <dbReference type="PROSITE" id="PS50053"/>
    </source>
</evidence>
<dbReference type="Proteomes" id="UP000321393">
    <property type="component" value="Unassembled WGS sequence"/>
</dbReference>
<accession>A0A5D3BMH5</accession>
<dbReference type="AlphaFoldDB" id="A0A5D3BMH5"/>